<evidence type="ECO:0000313" key="5">
    <source>
        <dbReference type="Proteomes" id="UP000306102"/>
    </source>
</evidence>
<dbReference type="GO" id="GO:0009626">
    <property type="term" value="P:plant-type hypersensitive response"/>
    <property type="evidence" value="ECO:0007669"/>
    <property type="project" value="UniProtKB-KW"/>
</dbReference>
<feature type="region of interest" description="Disordered" evidence="2">
    <location>
        <begin position="1"/>
        <end position="26"/>
    </location>
</feature>
<dbReference type="InterPro" id="IPR036163">
    <property type="entry name" value="HMA_dom_sf"/>
</dbReference>
<feature type="domain" description="HMA" evidence="3">
    <location>
        <begin position="25"/>
        <end position="88"/>
    </location>
</feature>
<evidence type="ECO:0000256" key="2">
    <source>
        <dbReference type="SAM" id="MobiDB-lite"/>
    </source>
</evidence>
<dbReference type="Gene3D" id="3.30.70.100">
    <property type="match status" value="2"/>
</dbReference>
<proteinExistence type="predicted"/>
<dbReference type="Proteomes" id="UP000306102">
    <property type="component" value="Unassembled WGS sequence"/>
</dbReference>
<dbReference type="CDD" id="cd00371">
    <property type="entry name" value="HMA"/>
    <property type="match status" value="2"/>
</dbReference>
<comment type="caution">
    <text evidence="4">The sequence shown here is derived from an EMBL/GenBank/DDBJ whole genome shotgun (WGS) entry which is preliminary data.</text>
</comment>
<dbReference type="EMBL" id="SDRB02004062">
    <property type="protein sequence ID" value="THG16507.1"/>
    <property type="molecule type" value="Genomic_DNA"/>
</dbReference>
<dbReference type="AlphaFoldDB" id="A0A4V3WPI3"/>
<feature type="region of interest" description="Disordered" evidence="2">
    <location>
        <begin position="188"/>
        <end position="233"/>
    </location>
</feature>
<keyword evidence="5" id="KW-1185">Reference proteome</keyword>
<accession>A0A4V3WPI3</accession>
<evidence type="ECO:0000259" key="3">
    <source>
        <dbReference type="PROSITE" id="PS50846"/>
    </source>
</evidence>
<dbReference type="SUPFAM" id="SSF55008">
    <property type="entry name" value="HMA, heavy metal-associated domain"/>
    <property type="match status" value="2"/>
</dbReference>
<gene>
    <name evidence="4" type="ORF">TEA_002510</name>
</gene>
<organism evidence="4 5">
    <name type="scientific">Camellia sinensis var. sinensis</name>
    <name type="common">China tea</name>
    <dbReference type="NCBI Taxonomy" id="542762"/>
    <lineage>
        <taxon>Eukaryota</taxon>
        <taxon>Viridiplantae</taxon>
        <taxon>Streptophyta</taxon>
        <taxon>Embryophyta</taxon>
        <taxon>Tracheophyta</taxon>
        <taxon>Spermatophyta</taxon>
        <taxon>Magnoliopsida</taxon>
        <taxon>eudicotyledons</taxon>
        <taxon>Gunneridae</taxon>
        <taxon>Pentapetalae</taxon>
        <taxon>asterids</taxon>
        <taxon>Ericales</taxon>
        <taxon>Theaceae</taxon>
        <taxon>Camellia</taxon>
    </lineage>
</organism>
<dbReference type="InterPro" id="IPR044594">
    <property type="entry name" value="HIPP01/3/5/6"/>
</dbReference>
<dbReference type="InterPro" id="IPR006121">
    <property type="entry name" value="HMA_dom"/>
</dbReference>
<feature type="compositionally biased region" description="Pro residues" evidence="2">
    <location>
        <begin position="296"/>
        <end position="305"/>
    </location>
</feature>
<dbReference type="PANTHER" id="PTHR46413">
    <property type="entry name" value="HEAVY METAL-ASSOCIATED ISOPRENYLATED PLANT PROTEIN 6"/>
    <property type="match status" value="1"/>
</dbReference>
<reference evidence="4 5" key="1">
    <citation type="journal article" date="2018" name="Proc. Natl. Acad. Sci. U.S.A.">
        <title>Draft genome sequence of Camellia sinensis var. sinensis provides insights into the evolution of the tea genome and tea quality.</title>
        <authorList>
            <person name="Wei C."/>
            <person name="Yang H."/>
            <person name="Wang S."/>
            <person name="Zhao J."/>
            <person name="Liu C."/>
            <person name="Gao L."/>
            <person name="Xia E."/>
            <person name="Lu Y."/>
            <person name="Tai Y."/>
            <person name="She G."/>
            <person name="Sun J."/>
            <person name="Cao H."/>
            <person name="Tong W."/>
            <person name="Gao Q."/>
            <person name="Li Y."/>
            <person name="Deng W."/>
            <person name="Jiang X."/>
            <person name="Wang W."/>
            <person name="Chen Q."/>
            <person name="Zhang S."/>
            <person name="Li H."/>
            <person name="Wu J."/>
            <person name="Wang P."/>
            <person name="Li P."/>
            <person name="Shi C."/>
            <person name="Zheng F."/>
            <person name="Jian J."/>
            <person name="Huang B."/>
            <person name="Shan D."/>
            <person name="Shi M."/>
            <person name="Fang C."/>
            <person name="Yue Y."/>
            <person name="Li F."/>
            <person name="Li D."/>
            <person name="Wei S."/>
            <person name="Han B."/>
            <person name="Jiang C."/>
            <person name="Yin Y."/>
            <person name="Xia T."/>
            <person name="Zhang Z."/>
            <person name="Bennetzen J.L."/>
            <person name="Zhao S."/>
            <person name="Wan X."/>
        </authorList>
    </citation>
    <scope>NUCLEOTIDE SEQUENCE [LARGE SCALE GENOMIC DNA]</scope>
    <source>
        <strain evidence="5">cv. Shuchazao</strain>
        <tissue evidence="4">Leaf</tissue>
    </source>
</reference>
<feature type="region of interest" description="Disordered" evidence="2">
    <location>
        <begin position="91"/>
        <end position="122"/>
    </location>
</feature>
<dbReference type="Pfam" id="PF00403">
    <property type="entry name" value="HMA"/>
    <property type="match status" value="2"/>
</dbReference>
<comment type="subcellular location">
    <subcellularLocation>
        <location evidence="1">Membrane</location>
        <topology evidence="1">Peripheral membrane protein</topology>
    </subcellularLocation>
</comment>
<feature type="domain" description="HMA" evidence="3">
    <location>
        <begin position="123"/>
        <end position="186"/>
    </location>
</feature>
<protein>
    <recommendedName>
        <fullName evidence="3">HMA domain-containing protein</fullName>
    </recommendedName>
</protein>
<sequence>MGEKDAAKSGGDEKKGDAGKKEEGPTTVVLKLDLHCEGCAKKVRKAVRYFDGVEDVKTDIGSNKLTVIGKVDPAKVRARVEDKTHKKVEIISPQPKKDGGAAADKKPDAKKEDKKVDDKKPKESTVVLKIPVHCEGCKHKIKRAIRKIKGVDSLTIDDQKSLFTVKGTMDVKELVPYLKEKLKQNVEVIPPKKDEGGGEKKEKEGGGDKKEKAAAAGGGEKKDGGGGDGKKSEEVKVEVNKMEHYGYSPYSFFTAPMPSQGYIDHGYMNQGYGVPVYNQGYINPGYNQGYMVEYSHPPPPPPPPSYAHGPNMFSDENPNACSVM</sequence>
<feature type="region of interest" description="Disordered" evidence="2">
    <location>
        <begin position="296"/>
        <end position="324"/>
    </location>
</feature>
<dbReference type="GO" id="GO:0046872">
    <property type="term" value="F:metal ion binding"/>
    <property type="evidence" value="ECO:0007669"/>
    <property type="project" value="InterPro"/>
</dbReference>
<dbReference type="PANTHER" id="PTHR46413:SF1">
    <property type="entry name" value="HEAVY METAL-ASSOCIATED ISOPRENYLATED PLANT PROTEIN 6"/>
    <property type="match status" value="1"/>
</dbReference>
<feature type="compositionally biased region" description="Polar residues" evidence="2">
    <location>
        <begin position="314"/>
        <end position="324"/>
    </location>
</feature>
<dbReference type="GO" id="GO:0016020">
    <property type="term" value="C:membrane"/>
    <property type="evidence" value="ECO:0007669"/>
    <property type="project" value="UniProtKB-SubCell"/>
</dbReference>
<evidence type="ECO:0000256" key="1">
    <source>
        <dbReference type="ARBA" id="ARBA00004170"/>
    </source>
</evidence>
<dbReference type="STRING" id="542762.A0A4V3WPI3"/>
<feature type="compositionally biased region" description="Basic and acidic residues" evidence="2">
    <location>
        <begin position="1"/>
        <end position="24"/>
    </location>
</feature>
<name>A0A4V3WPI3_CAMSN</name>
<dbReference type="PROSITE" id="PS50846">
    <property type="entry name" value="HMA_2"/>
    <property type="match status" value="2"/>
</dbReference>
<evidence type="ECO:0000313" key="4">
    <source>
        <dbReference type="EMBL" id="THG16507.1"/>
    </source>
</evidence>